<dbReference type="STRING" id="83784.SAMN05192564_102358"/>
<name>A0A1H4CLK2_9BURK</name>
<dbReference type="Proteomes" id="UP000198638">
    <property type="component" value="Unassembled WGS sequence"/>
</dbReference>
<keyword evidence="2" id="KW-1185">Reference proteome</keyword>
<proteinExistence type="predicted"/>
<sequence length="38" mass="3911">MSPIPSRIKVVGAMVAVMPGLAFSFQAATGKRRHAGVA</sequence>
<dbReference type="AlphaFoldDB" id="A0A1H4CLK2"/>
<organism evidence="1 2">
    <name type="scientific">Paraburkholderia sartisoli</name>
    <dbReference type="NCBI Taxonomy" id="83784"/>
    <lineage>
        <taxon>Bacteria</taxon>
        <taxon>Pseudomonadati</taxon>
        <taxon>Pseudomonadota</taxon>
        <taxon>Betaproteobacteria</taxon>
        <taxon>Burkholderiales</taxon>
        <taxon>Burkholderiaceae</taxon>
        <taxon>Paraburkholderia</taxon>
    </lineage>
</organism>
<evidence type="ECO:0000313" key="2">
    <source>
        <dbReference type="Proteomes" id="UP000198638"/>
    </source>
</evidence>
<gene>
    <name evidence="1" type="ORF">SAMN05192564_102358</name>
</gene>
<dbReference type="EMBL" id="FNRQ01000002">
    <property type="protein sequence ID" value="SEA60942.1"/>
    <property type="molecule type" value="Genomic_DNA"/>
</dbReference>
<accession>A0A1H4CLK2</accession>
<protein>
    <submittedName>
        <fullName evidence="1">Uncharacterized protein</fullName>
    </submittedName>
</protein>
<evidence type="ECO:0000313" key="1">
    <source>
        <dbReference type="EMBL" id="SEA60942.1"/>
    </source>
</evidence>
<reference evidence="2" key="1">
    <citation type="submission" date="2016-10" db="EMBL/GenBank/DDBJ databases">
        <authorList>
            <person name="Varghese N."/>
            <person name="Submissions S."/>
        </authorList>
    </citation>
    <scope>NUCLEOTIDE SEQUENCE [LARGE SCALE GENOMIC DNA]</scope>
    <source>
        <strain evidence="2">LMG 24000</strain>
    </source>
</reference>